<feature type="transmembrane region" description="Helical" evidence="1">
    <location>
        <begin position="183"/>
        <end position="201"/>
    </location>
</feature>
<dbReference type="GO" id="GO:0016020">
    <property type="term" value="C:membrane"/>
    <property type="evidence" value="ECO:0007669"/>
    <property type="project" value="InterPro"/>
</dbReference>
<dbReference type="PANTHER" id="PTHR22911:SF79">
    <property type="entry name" value="MOBA-LIKE NTP TRANSFERASE DOMAIN-CONTAINING PROTEIN"/>
    <property type="match status" value="1"/>
</dbReference>
<sequence>MPKIANHLMKTHTKDLIHLHVIVFIYGFTAILGRLISLDATQLVWYRMLIAFVALGGMLLLFRTPFQLPLKPILKLIGVGFIVAMHWVTFFHAIKISTISVALGCLATTTLFTSFLEPALIKRALSKLEVFIGFIIIIGLYTIFQFEPDHLAGIVTGIISAFLAALFTVLNKRFIRVYHPTTISFYEMGGGFIGITLYLWANNTFASGLATPSHWDWFYLLLLGIVCTAYAYMASVKVMQTLSAYTVVLTINLEPVYGILMAFLFFGESERMSTGFYAGTLIILGAVLLFPVLRRNRIRNK</sequence>
<keyword evidence="4" id="KW-1185">Reference proteome</keyword>
<dbReference type="STRING" id="1236989.JCM15548_1803"/>
<evidence type="ECO:0000313" key="4">
    <source>
        <dbReference type="Proteomes" id="UP000032900"/>
    </source>
</evidence>
<evidence type="ECO:0000259" key="2">
    <source>
        <dbReference type="Pfam" id="PF00892"/>
    </source>
</evidence>
<dbReference type="Pfam" id="PF00892">
    <property type="entry name" value="EamA"/>
    <property type="match status" value="2"/>
</dbReference>
<dbReference type="EMBL" id="BAZW01000004">
    <property type="protein sequence ID" value="GAO28680.1"/>
    <property type="molecule type" value="Genomic_DNA"/>
</dbReference>
<keyword evidence="1" id="KW-0472">Membrane</keyword>
<dbReference type="InterPro" id="IPR037185">
    <property type="entry name" value="EmrE-like"/>
</dbReference>
<proteinExistence type="predicted"/>
<gene>
    <name evidence="3" type="ORF">JCM15548_1803</name>
</gene>
<feature type="transmembrane region" description="Helical" evidence="1">
    <location>
        <begin position="96"/>
        <end position="116"/>
    </location>
</feature>
<keyword evidence="1" id="KW-1133">Transmembrane helix</keyword>
<reference evidence="3 4" key="1">
    <citation type="journal article" date="2015" name="Microbes Environ.">
        <title>Distribution and evolution of nitrogen fixation genes in the phylum bacteroidetes.</title>
        <authorList>
            <person name="Inoue J."/>
            <person name="Oshima K."/>
            <person name="Suda W."/>
            <person name="Sakamoto M."/>
            <person name="Iino T."/>
            <person name="Noda S."/>
            <person name="Hongoh Y."/>
            <person name="Hattori M."/>
            <person name="Ohkuma M."/>
        </authorList>
    </citation>
    <scope>NUCLEOTIDE SEQUENCE [LARGE SCALE GENOMIC DNA]</scope>
    <source>
        <strain evidence="3">JCM 15548</strain>
    </source>
</reference>
<keyword evidence="1" id="KW-0812">Transmembrane</keyword>
<feature type="transmembrane region" description="Helical" evidence="1">
    <location>
        <begin position="128"/>
        <end position="144"/>
    </location>
</feature>
<protein>
    <recommendedName>
        <fullName evidence="2">EamA domain-containing protein</fullName>
    </recommendedName>
</protein>
<dbReference type="AlphaFoldDB" id="A0A0E9LUX9"/>
<comment type="caution">
    <text evidence="3">The sequence shown here is derived from an EMBL/GenBank/DDBJ whole genome shotgun (WGS) entry which is preliminary data.</text>
</comment>
<feature type="transmembrane region" description="Helical" evidence="1">
    <location>
        <begin position="272"/>
        <end position="293"/>
    </location>
</feature>
<organism evidence="3 4">
    <name type="scientific">Geofilum rubicundum JCM 15548</name>
    <dbReference type="NCBI Taxonomy" id="1236989"/>
    <lineage>
        <taxon>Bacteria</taxon>
        <taxon>Pseudomonadati</taxon>
        <taxon>Bacteroidota</taxon>
        <taxon>Bacteroidia</taxon>
        <taxon>Marinilabiliales</taxon>
        <taxon>Marinilabiliaceae</taxon>
        <taxon>Geofilum</taxon>
    </lineage>
</organism>
<feature type="domain" description="EamA" evidence="2">
    <location>
        <begin position="21"/>
        <end position="144"/>
    </location>
</feature>
<name>A0A0E9LUX9_9BACT</name>
<dbReference type="SUPFAM" id="SSF103481">
    <property type="entry name" value="Multidrug resistance efflux transporter EmrE"/>
    <property type="match status" value="1"/>
</dbReference>
<feature type="transmembrane region" description="Helical" evidence="1">
    <location>
        <begin position="150"/>
        <end position="171"/>
    </location>
</feature>
<accession>A0A0E9LUX9</accession>
<feature type="transmembrane region" description="Helical" evidence="1">
    <location>
        <begin position="43"/>
        <end position="61"/>
    </location>
</feature>
<dbReference type="InterPro" id="IPR000620">
    <property type="entry name" value="EamA_dom"/>
</dbReference>
<evidence type="ECO:0000256" key="1">
    <source>
        <dbReference type="SAM" id="Phobius"/>
    </source>
</evidence>
<feature type="domain" description="EamA" evidence="2">
    <location>
        <begin position="152"/>
        <end position="289"/>
    </location>
</feature>
<feature type="transmembrane region" description="Helical" evidence="1">
    <location>
        <begin position="16"/>
        <end position="37"/>
    </location>
</feature>
<dbReference type="PANTHER" id="PTHR22911">
    <property type="entry name" value="ACYL-MALONYL CONDENSING ENZYME-RELATED"/>
    <property type="match status" value="1"/>
</dbReference>
<feature type="transmembrane region" description="Helical" evidence="1">
    <location>
        <begin position="242"/>
        <end position="266"/>
    </location>
</feature>
<feature type="transmembrane region" description="Helical" evidence="1">
    <location>
        <begin position="73"/>
        <end position="90"/>
    </location>
</feature>
<evidence type="ECO:0000313" key="3">
    <source>
        <dbReference type="EMBL" id="GAO28680.1"/>
    </source>
</evidence>
<feature type="transmembrane region" description="Helical" evidence="1">
    <location>
        <begin position="217"/>
        <end position="235"/>
    </location>
</feature>
<dbReference type="Proteomes" id="UP000032900">
    <property type="component" value="Unassembled WGS sequence"/>
</dbReference>